<gene>
    <name evidence="6" type="ORF">A2462_04955</name>
</gene>
<dbReference type="Pfam" id="PF13416">
    <property type="entry name" value="SBP_bac_8"/>
    <property type="match status" value="1"/>
</dbReference>
<reference evidence="6 7" key="1">
    <citation type="journal article" date="2016" name="Nat. Commun.">
        <title>Thousands of microbial genomes shed light on interconnected biogeochemical processes in an aquifer system.</title>
        <authorList>
            <person name="Anantharaman K."/>
            <person name="Brown C.T."/>
            <person name="Hug L.A."/>
            <person name="Sharon I."/>
            <person name="Castelle C.J."/>
            <person name="Probst A.J."/>
            <person name="Thomas B.C."/>
            <person name="Singh A."/>
            <person name="Wilkins M.J."/>
            <person name="Karaoz U."/>
            <person name="Brodie E.L."/>
            <person name="Williams K.H."/>
            <person name="Hubbard S.S."/>
            <person name="Banfield J.F."/>
        </authorList>
    </citation>
    <scope>NUCLEOTIDE SEQUENCE [LARGE SCALE GENOMIC DNA]</scope>
</reference>
<dbReference type="EMBL" id="MEUI01000014">
    <property type="protein sequence ID" value="OGC34660.1"/>
    <property type="molecule type" value="Genomic_DNA"/>
</dbReference>
<dbReference type="SUPFAM" id="SSF53850">
    <property type="entry name" value="Periplasmic binding protein-like II"/>
    <property type="match status" value="1"/>
</dbReference>
<keyword evidence="3" id="KW-0472">Membrane</keyword>
<dbReference type="AlphaFoldDB" id="A0A1F4TQ53"/>
<keyword evidence="5" id="KW-0449">Lipoprotein</keyword>
<organism evidence="6 7">
    <name type="scientific">candidate division WOR-1 bacterium RIFOXYC2_FULL_41_25</name>
    <dbReference type="NCBI Taxonomy" id="1802586"/>
    <lineage>
        <taxon>Bacteria</taxon>
        <taxon>Bacillati</taxon>
        <taxon>Saganbacteria</taxon>
    </lineage>
</organism>
<protein>
    <recommendedName>
        <fullName evidence="8">Sugar ABC transporter substrate-binding protein</fullName>
    </recommendedName>
</protein>
<evidence type="ECO:0000313" key="6">
    <source>
        <dbReference type="EMBL" id="OGC34660.1"/>
    </source>
</evidence>
<evidence type="ECO:0000256" key="5">
    <source>
        <dbReference type="ARBA" id="ARBA00023288"/>
    </source>
</evidence>
<keyword evidence="2" id="KW-0732">Signal</keyword>
<evidence type="ECO:0000256" key="4">
    <source>
        <dbReference type="ARBA" id="ARBA00023139"/>
    </source>
</evidence>
<dbReference type="PROSITE" id="PS51257">
    <property type="entry name" value="PROKAR_LIPOPROTEIN"/>
    <property type="match status" value="1"/>
</dbReference>
<name>A0A1F4TQ53_UNCSA</name>
<evidence type="ECO:0008006" key="8">
    <source>
        <dbReference type="Google" id="ProtNLM"/>
    </source>
</evidence>
<evidence type="ECO:0000256" key="1">
    <source>
        <dbReference type="ARBA" id="ARBA00022475"/>
    </source>
</evidence>
<dbReference type="Proteomes" id="UP000177309">
    <property type="component" value="Unassembled WGS sequence"/>
</dbReference>
<proteinExistence type="predicted"/>
<comment type="caution">
    <text evidence="6">The sequence shown here is derived from an EMBL/GenBank/DDBJ whole genome shotgun (WGS) entry which is preliminary data.</text>
</comment>
<evidence type="ECO:0000313" key="7">
    <source>
        <dbReference type="Proteomes" id="UP000177309"/>
    </source>
</evidence>
<accession>A0A1F4TQ53</accession>
<dbReference type="InterPro" id="IPR006059">
    <property type="entry name" value="SBP"/>
</dbReference>
<keyword evidence="1" id="KW-1003">Cell membrane</keyword>
<dbReference type="PANTHER" id="PTHR43649">
    <property type="entry name" value="ARABINOSE-BINDING PROTEIN-RELATED"/>
    <property type="match status" value="1"/>
</dbReference>
<dbReference type="PANTHER" id="PTHR43649:SF33">
    <property type="entry name" value="POLYGALACTURONAN_RHAMNOGALACTURONAN-BINDING PROTEIN YTCQ"/>
    <property type="match status" value="1"/>
</dbReference>
<evidence type="ECO:0000256" key="2">
    <source>
        <dbReference type="ARBA" id="ARBA00022729"/>
    </source>
</evidence>
<keyword evidence="4" id="KW-0564">Palmitate</keyword>
<sequence>MRKYSFLLLVFLLFITTGCGSPKPKLNIVMGLGEAEWKVMREVVFPPFEKLHGVKIEAIQINAADLPGVLETQVKSRKVKIDLFAQDNMQLEYLANRGLVADLTDFKKELPETVVPGLVKAGEFDFRLYFLPFRPIVQITYYNADKFKQYGLEPPRNWSELYLVARIFKQKEGAGKIIFKANGGVPTATQLYEWIISAGGNPLTINDEGCINTLAFLQSLWPYLSPDSIHANADTSNEYLAQDSAYLMQNWPSGLRVIVEQYAKEDIATYPGFAGPSQEAHLIGGEMLGIPKGSKKQELALQFVKYLQSRAVQEKLAAQLGWPSLRTDAYETVPAWMKPHFESVNKAMQSGVFCKEVYYWDDYVKYINEAFADIVIRGKPVKETLDYYHNQLELAKQRV</sequence>
<dbReference type="InterPro" id="IPR050490">
    <property type="entry name" value="Bact_solute-bd_prot1"/>
</dbReference>
<evidence type="ECO:0000256" key="3">
    <source>
        <dbReference type="ARBA" id="ARBA00023136"/>
    </source>
</evidence>
<dbReference type="Gene3D" id="3.40.190.10">
    <property type="entry name" value="Periplasmic binding protein-like II"/>
    <property type="match status" value="1"/>
</dbReference>